<organism evidence="7 8">
    <name type="scientific">Sneathiella chungangensis</name>
    <dbReference type="NCBI Taxonomy" id="1418234"/>
    <lineage>
        <taxon>Bacteria</taxon>
        <taxon>Pseudomonadati</taxon>
        <taxon>Pseudomonadota</taxon>
        <taxon>Alphaproteobacteria</taxon>
        <taxon>Sneathiellales</taxon>
        <taxon>Sneathiellaceae</taxon>
        <taxon>Sneathiella</taxon>
    </lineage>
</organism>
<feature type="transmembrane region" description="Helical" evidence="6">
    <location>
        <begin position="412"/>
        <end position="433"/>
    </location>
</feature>
<evidence type="ECO:0000256" key="4">
    <source>
        <dbReference type="ARBA" id="ARBA00022989"/>
    </source>
</evidence>
<feature type="transmembrane region" description="Helical" evidence="6">
    <location>
        <begin position="195"/>
        <end position="214"/>
    </location>
</feature>
<dbReference type="InterPro" id="IPR002528">
    <property type="entry name" value="MATE_fam"/>
</dbReference>
<dbReference type="OrthoDB" id="9789527at2"/>
<feature type="transmembrane region" description="Helical" evidence="6">
    <location>
        <begin position="271"/>
        <end position="293"/>
    </location>
</feature>
<dbReference type="GO" id="GO:0015297">
    <property type="term" value="F:antiporter activity"/>
    <property type="evidence" value="ECO:0007669"/>
    <property type="project" value="InterPro"/>
</dbReference>
<dbReference type="InterPro" id="IPR044644">
    <property type="entry name" value="DinF-like"/>
</dbReference>
<dbReference type="AlphaFoldDB" id="A0A845MDZ8"/>
<dbReference type="NCBIfam" id="TIGR00797">
    <property type="entry name" value="matE"/>
    <property type="match status" value="1"/>
</dbReference>
<dbReference type="PANTHER" id="PTHR42893:SF46">
    <property type="entry name" value="PROTEIN DETOXIFICATION 44, CHLOROPLASTIC"/>
    <property type="match status" value="1"/>
</dbReference>
<dbReference type="CDD" id="cd13136">
    <property type="entry name" value="MATE_DinF_like"/>
    <property type="match status" value="1"/>
</dbReference>
<gene>
    <name evidence="7" type="ORF">GQF03_04595</name>
</gene>
<evidence type="ECO:0000256" key="1">
    <source>
        <dbReference type="ARBA" id="ARBA00004141"/>
    </source>
</evidence>
<keyword evidence="8" id="KW-1185">Reference proteome</keyword>
<proteinExistence type="inferred from homology"/>
<feature type="transmembrane region" description="Helical" evidence="6">
    <location>
        <begin position="47"/>
        <end position="66"/>
    </location>
</feature>
<evidence type="ECO:0000256" key="5">
    <source>
        <dbReference type="ARBA" id="ARBA00023136"/>
    </source>
</evidence>
<evidence type="ECO:0000313" key="7">
    <source>
        <dbReference type="EMBL" id="MZR21600.1"/>
    </source>
</evidence>
<dbReference type="RefSeq" id="WP_161337983.1">
    <property type="nucleotide sequence ID" value="NZ_JBHSDG010000002.1"/>
</dbReference>
<reference evidence="7 8" key="1">
    <citation type="journal article" date="2014" name="Int. J. Syst. Evol. Microbiol.">
        <title>Sneathiella chungangensis sp. nov., isolated from a marine sand, and emended description of the genus Sneathiella.</title>
        <authorList>
            <person name="Siamphan C."/>
            <person name="Kim H."/>
            <person name="Lee J.S."/>
            <person name="Kim W."/>
        </authorList>
    </citation>
    <scope>NUCLEOTIDE SEQUENCE [LARGE SCALE GENOMIC DNA]</scope>
    <source>
        <strain evidence="7 8">KCTC 32476</strain>
    </source>
</reference>
<feature type="transmembrane region" description="Helical" evidence="6">
    <location>
        <begin position="170"/>
        <end position="189"/>
    </location>
</feature>
<protein>
    <submittedName>
        <fullName evidence="7">MATE family efflux transporter</fullName>
    </submittedName>
</protein>
<feature type="transmembrane region" description="Helical" evidence="6">
    <location>
        <begin position="98"/>
        <end position="118"/>
    </location>
</feature>
<feature type="transmembrane region" description="Helical" evidence="6">
    <location>
        <begin position="235"/>
        <end position="259"/>
    </location>
</feature>
<evidence type="ECO:0000256" key="3">
    <source>
        <dbReference type="ARBA" id="ARBA00022692"/>
    </source>
</evidence>
<keyword evidence="4 6" id="KW-1133">Transmembrane helix</keyword>
<sequence>MAISRFFALPSHRETWRLAWPIILSNSSVPLLGAVDTAVVGHLPEPHYIGAVAIGALIFSFLYWGFGFLRMGTTGFVALASGEEDADEVRSVLARAMILSLVIAVFVLLLQGAVLWLSLLLIEGSRAVEAGAADYFSIRIWGAPAVLANYALMGFFIGIRNTKAALTVQIFMNGLNILLDLIFVIGFGWNVMGVAAATAISESLALALGLYIARRELLKIGGMWKRAAILSLAKMTRLLAVNFDIFIRTILLIFAFAYFTAQAAKGGDVTLAAVAVLMNFVHFMAFGLDGFAFAAEGMIGTAIGAKRPDKLREIVYVTGFWALVVSGLYALVYLVFGPAIIDLLTGIDEVRARANDFLPWLILMPLVAIWSYQLDGIFIGAVQSKEMRNGMIIAFIAYMAAMKIFGDLWGTHGFWAALMVFFVMRAVTLAVVYPRVELRAQA</sequence>
<name>A0A845MDZ8_9PROT</name>
<feature type="transmembrane region" description="Helical" evidence="6">
    <location>
        <begin position="357"/>
        <end position="382"/>
    </location>
</feature>
<feature type="transmembrane region" description="Helical" evidence="6">
    <location>
        <begin position="314"/>
        <end position="337"/>
    </location>
</feature>
<feature type="transmembrane region" description="Helical" evidence="6">
    <location>
        <begin position="389"/>
        <end position="406"/>
    </location>
</feature>
<dbReference type="Pfam" id="PF01554">
    <property type="entry name" value="MatE"/>
    <property type="match status" value="2"/>
</dbReference>
<keyword evidence="5 6" id="KW-0472">Membrane</keyword>
<dbReference type="EMBL" id="WTVA01000001">
    <property type="protein sequence ID" value="MZR21600.1"/>
    <property type="molecule type" value="Genomic_DNA"/>
</dbReference>
<keyword evidence="3 6" id="KW-0812">Transmembrane</keyword>
<dbReference type="GO" id="GO:0042910">
    <property type="term" value="F:xenobiotic transmembrane transporter activity"/>
    <property type="evidence" value="ECO:0007669"/>
    <property type="project" value="InterPro"/>
</dbReference>
<evidence type="ECO:0000256" key="6">
    <source>
        <dbReference type="SAM" id="Phobius"/>
    </source>
</evidence>
<evidence type="ECO:0000256" key="2">
    <source>
        <dbReference type="ARBA" id="ARBA00010199"/>
    </source>
</evidence>
<accession>A0A845MDZ8</accession>
<comment type="similarity">
    <text evidence="2">Belongs to the multi antimicrobial extrusion (MATE) (TC 2.A.66.1) family.</text>
</comment>
<dbReference type="GO" id="GO:0005886">
    <property type="term" value="C:plasma membrane"/>
    <property type="evidence" value="ECO:0007669"/>
    <property type="project" value="TreeGrafter"/>
</dbReference>
<evidence type="ECO:0000313" key="8">
    <source>
        <dbReference type="Proteomes" id="UP000445696"/>
    </source>
</evidence>
<dbReference type="Proteomes" id="UP000445696">
    <property type="component" value="Unassembled WGS sequence"/>
</dbReference>
<dbReference type="PANTHER" id="PTHR42893">
    <property type="entry name" value="PROTEIN DETOXIFICATION 44, CHLOROPLASTIC-RELATED"/>
    <property type="match status" value="1"/>
</dbReference>
<feature type="transmembrane region" description="Helical" evidence="6">
    <location>
        <begin position="138"/>
        <end position="158"/>
    </location>
</feature>
<comment type="caution">
    <text evidence="7">The sequence shown here is derived from an EMBL/GenBank/DDBJ whole genome shotgun (WGS) entry which is preliminary data.</text>
</comment>
<comment type="subcellular location">
    <subcellularLocation>
        <location evidence="1">Membrane</location>
        <topology evidence="1">Multi-pass membrane protein</topology>
    </subcellularLocation>
</comment>